<evidence type="ECO:0000313" key="2">
    <source>
        <dbReference type="EnsemblMetazoa" id="CLYHEMP025566.1"/>
    </source>
</evidence>
<feature type="compositionally biased region" description="Polar residues" evidence="1">
    <location>
        <begin position="103"/>
        <end position="114"/>
    </location>
</feature>
<feature type="compositionally biased region" description="Low complexity" evidence="1">
    <location>
        <begin position="119"/>
        <end position="130"/>
    </location>
</feature>
<organism evidence="2 3">
    <name type="scientific">Clytia hemisphaerica</name>
    <dbReference type="NCBI Taxonomy" id="252671"/>
    <lineage>
        <taxon>Eukaryota</taxon>
        <taxon>Metazoa</taxon>
        <taxon>Cnidaria</taxon>
        <taxon>Hydrozoa</taxon>
        <taxon>Hydroidolina</taxon>
        <taxon>Leptothecata</taxon>
        <taxon>Obeliida</taxon>
        <taxon>Clytiidae</taxon>
        <taxon>Clytia</taxon>
    </lineage>
</organism>
<sequence length="130" mass="14787">MTEYIKYSIRPLKYTCLIATVSIFSLGGDDGPLITILFTIEESNGNCLNQTLPYRTLQPTDIETGELVPMEKLKKNSKVNCLYQHNKQRYPAIITKIKRRSASTKTELEQTPPQKSELEQSTSQTSELDE</sequence>
<dbReference type="AlphaFoldDB" id="A0A7M6DRY0"/>
<protein>
    <submittedName>
        <fullName evidence="2">Uncharacterized protein</fullName>
    </submittedName>
</protein>
<evidence type="ECO:0000256" key="1">
    <source>
        <dbReference type="SAM" id="MobiDB-lite"/>
    </source>
</evidence>
<feature type="region of interest" description="Disordered" evidence="1">
    <location>
        <begin position="99"/>
        <end position="130"/>
    </location>
</feature>
<proteinExistence type="predicted"/>
<dbReference type="EnsemblMetazoa" id="CLYHEMT025566.1">
    <property type="protein sequence ID" value="CLYHEMP025566.1"/>
    <property type="gene ID" value="CLYHEMG025566"/>
</dbReference>
<reference evidence="2" key="1">
    <citation type="submission" date="2021-01" db="UniProtKB">
        <authorList>
            <consortium name="EnsemblMetazoa"/>
        </authorList>
    </citation>
    <scope>IDENTIFICATION</scope>
</reference>
<evidence type="ECO:0000313" key="3">
    <source>
        <dbReference type="Proteomes" id="UP000594262"/>
    </source>
</evidence>
<keyword evidence="3" id="KW-1185">Reference proteome</keyword>
<name>A0A7M6DRY0_9CNID</name>
<accession>A0A7M6DRY0</accession>
<dbReference type="Proteomes" id="UP000594262">
    <property type="component" value="Unplaced"/>
</dbReference>